<reference evidence="4 5" key="1">
    <citation type="submission" date="2019-02" db="EMBL/GenBank/DDBJ databases">
        <title>Genomic data mining of an Antarctic deep-sea actinobacterium, Janibacterlimosus P3-3-X1.</title>
        <authorList>
            <person name="Liao L."/>
            <person name="Chen B."/>
        </authorList>
    </citation>
    <scope>NUCLEOTIDE SEQUENCE [LARGE SCALE GENOMIC DNA]</scope>
    <source>
        <strain evidence="4 5">P3-3-X1</strain>
    </source>
</reference>
<dbReference type="Pfam" id="PF05949">
    <property type="entry name" value="DUF881"/>
    <property type="match status" value="1"/>
</dbReference>
<dbReference type="KEGG" id="jli:EXU32_06850"/>
<keyword evidence="3" id="KW-0812">Transmembrane</keyword>
<dbReference type="PANTHER" id="PTHR37313">
    <property type="entry name" value="UPF0749 PROTEIN RV1825"/>
    <property type="match status" value="1"/>
</dbReference>
<proteinExistence type="inferred from homology"/>
<dbReference type="STRING" id="1216970.GCA_001570985_00271"/>
<dbReference type="EMBL" id="CP036164">
    <property type="protein sequence ID" value="QBF45993.1"/>
    <property type="molecule type" value="Genomic_DNA"/>
</dbReference>
<organism evidence="4 5">
    <name type="scientific">Janibacter limosus</name>
    <dbReference type="NCBI Taxonomy" id="53458"/>
    <lineage>
        <taxon>Bacteria</taxon>
        <taxon>Bacillati</taxon>
        <taxon>Actinomycetota</taxon>
        <taxon>Actinomycetes</taxon>
        <taxon>Micrococcales</taxon>
        <taxon>Intrasporangiaceae</taxon>
        <taxon>Janibacter</taxon>
    </lineage>
</organism>
<keyword evidence="3" id="KW-1133">Transmembrane helix</keyword>
<feature type="compositionally biased region" description="Basic and acidic residues" evidence="2">
    <location>
        <begin position="1"/>
        <end position="12"/>
    </location>
</feature>
<feature type="transmembrane region" description="Helical" evidence="3">
    <location>
        <begin position="47"/>
        <end position="66"/>
    </location>
</feature>
<dbReference type="OrthoDB" id="3211287at2"/>
<dbReference type="RefSeq" id="WP_130629222.1">
    <property type="nucleotide sequence ID" value="NZ_CP036164.1"/>
</dbReference>
<accession>A0A4P6MX37</accession>
<feature type="region of interest" description="Disordered" evidence="2">
    <location>
        <begin position="1"/>
        <end position="34"/>
    </location>
</feature>
<dbReference type="Proteomes" id="UP000290408">
    <property type="component" value="Chromosome"/>
</dbReference>
<dbReference type="GO" id="GO:0005886">
    <property type="term" value="C:plasma membrane"/>
    <property type="evidence" value="ECO:0007669"/>
    <property type="project" value="TreeGrafter"/>
</dbReference>
<dbReference type="InterPro" id="IPR010273">
    <property type="entry name" value="DUF881"/>
</dbReference>
<dbReference type="Gene3D" id="3.30.70.1880">
    <property type="entry name" value="Protein of unknown function DUF881"/>
    <property type="match status" value="1"/>
</dbReference>
<protein>
    <submittedName>
        <fullName evidence="4">DUF881 domain-containing protein</fullName>
    </submittedName>
</protein>
<dbReference type="PANTHER" id="PTHR37313:SF2">
    <property type="entry name" value="UPF0749 PROTEIN YLXX"/>
    <property type="match status" value="1"/>
</dbReference>
<evidence type="ECO:0000313" key="4">
    <source>
        <dbReference type="EMBL" id="QBF45993.1"/>
    </source>
</evidence>
<sequence length="276" mass="29217">MTDARDPDRPEDLEAATAGTSDAPEPATQRQGPSPWRRVYLMARPRVTRANAFALLLAALLGFAIATQVRQTQSQGLEDLRQDELVRILDDVTQNGARLDDEITELQSTKDGLANSDASSPEAIAAAQERADTLGILAGTKRATGPGIRLRISDSGGQVGAPALLDAVQELRDAGAEAMQIGTVRVVASTWFRDADGGAIEVDGTRLTAPYELIVIGDPQTMSSAMEIPGGVSESVRSKGGKVEITEFASINVEALHTDSSPRYARPVPEPTDGSK</sequence>
<evidence type="ECO:0000256" key="2">
    <source>
        <dbReference type="SAM" id="MobiDB-lite"/>
    </source>
</evidence>
<gene>
    <name evidence="4" type="ORF">EXU32_06850</name>
</gene>
<keyword evidence="3" id="KW-0472">Membrane</keyword>
<evidence type="ECO:0000256" key="1">
    <source>
        <dbReference type="ARBA" id="ARBA00009108"/>
    </source>
</evidence>
<evidence type="ECO:0000313" key="5">
    <source>
        <dbReference type="Proteomes" id="UP000290408"/>
    </source>
</evidence>
<keyword evidence="5" id="KW-1185">Reference proteome</keyword>
<dbReference type="AlphaFoldDB" id="A0A4P6MX37"/>
<name>A0A4P6MX37_9MICO</name>
<comment type="similarity">
    <text evidence="1">Belongs to the UPF0749 family.</text>
</comment>
<evidence type="ECO:0000256" key="3">
    <source>
        <dbReference type="SAM" id="Phobius"/>
    </source>
</evidence>